<evidence type="ECO:0000313" key="3">
    <source>
        <dbReference type="EMBL" id="GMR51930.1"/>
    </source>
</evidence>
<accession>A0AAN5I5C1</accession>
<dbReference type="Pfam" id="PF00089">
    <property type="entry name" value="Trypsin"/>
    <property type="match status" value="1"/>
</dbReference>
<evidence type="ECO:0000256" key="1">
    <source>
        <dbReference type="ARBA" id="ARBA00023157"/>
    </source>
</evidence>
<evidence type="ECO:0000259" key="2">
    <source>
        <dbReference type="PROSITE" id="PS50240"/>
    </source>
</evidence>
<name>A0AAN5I5C1_9BILA</name>
<dbReference type="Proteomes" id="UP001328107">
    <property type="component" value="Unassembled WGS sequence"/>
</dbReference>
<keyword evidence="1" id="KW-1015">Disulfide bond</keyword>
<dbReference type="GO" id="GO:0006508">
    <property type="term" value="P:proteolysis"/>
    <property type="evidence" value="ECO:0007669"/>
    <property type="project" value="InterPro"/>
</dbReference>
<dbReference type="InterPro" id="IPR001254">
    <property type="entry name" value="Trypsin_dom"/>
</dbReference>
<protein>
    <recommendedName>
        <fullName evidence="2">Peptidase S1 domain-containing protein</fullName>
    </recommendedName>
</protein>
<proteinExistence type="predicted"/>
<dbReference type="InterPro" id="IPR043504">
    <property type="entry name" value="Peptidase_S1_PA_chymotrypsin"/>
</dbReference>
<dbReference type="GO" id="GO:0004252">
    <property type="term" value="F:serine-type endopeptidase activity"/>
    <property type="evidence" value="ECO:0007669"/>
    <property type="project" value="InterPro"/>
</dbReference>
<dbReference type="PANTHER" id="PTHR24250">
    <property type="entry name" value="CHYMOTRYPSIN-RELATED"/>
    <property type="match status" value="1"/>
</dbReference>
<dbReference type="EMBL" id="BTRK01000005">
    <property type="protein sequence ID" value="GMR51930.1"/>
    <property type="molecule type" value="Genomic_DNA"/>
</dbReference>
<gene>
    <name evidence="3" type="ORF">PMAYCL1PPCAC_22125</name>
</gene>
<dbReference type="SMART" id="SM00020">
    <property type="entry name" value="Tryp_SPc"/>
    <property type="match status" value="1"/>
</dbReference>
<dbReference type="Gene3D" id="2.40.10.10">
    <property type="entry name" value="Trypsin-like serine proteases"/>
    <property type="match status" value="1"/>
</dbReference>
<reference evidence="4" key="1">
    <citation type="submission" date="2022-10" db="EMBL/GenBank/DDBJ databases">
        <title>Genome assembly of Pristionchus species.</title>
        <authorList>
            <person name="Yoshida K."/>
            <person name="Sommer R.J."/>
        </authorList>
    </citation>
    <scope>NUCLEOTIDE SEQUENCE [LARGE SCALE GENOMIC DNA]</scope>
    <source>
        <strain evidence="4">RS5460</strain>
    </source>
</reference>
<dbReference type="PROSITE" id="PS50240">
    <property type="entry name" value="TRYPSIN_DOM"/>
    <property type="match status" value="1"/>
</dbReference>
<organism evidence="3 4">
    <name type="scientific">Pristionchus mayeri</name>
    <dbReference type="NCBI Taxonomy" id="1317129"/>
    <lineage>
        <taxon>Eukaryota</taxon>
        <taxon>Metazoa</taxon>
        <taxon>Ecdysozoa</taxon>
        <taxon>Nematoda</taxon>
        <taxon>Chromadorea</taxon>
        <taxon>Rhabditida</taxon>
        <taxon>Rhabditina</taxon>
        <taxon>Diplogasteromorpha</taxon>
        <taxon>Diplogasteroidea</taxon>
        <taxon>Neodiplogasteridae</taxon>
        <taxon>Pristionchus</taxon>
    </lineage>
</organism>
<comment type="caution">
    <text evidence="3">The sequence shown here is derived from an EMBL/GenBank/DDBJ whole genome shotgun (WGS) entry which is preliminary data.</text>
</comment>
<dbReference type="AlphaFoldDB" id="A0AAN5I5C1"/>
<keyword evidence="4" id="KW-1185">Reference proteome</keyword>
<dbReference type="SUPFAM" id="SSF50494">
    <property type="entry name" value="Trypsin-like serine proteases"/>
    <property type="match status" value="1"/>
</dbReference>
<evidence type="ECO:0000313" key="4">
    <source>
        <dbReference type="Proteomes" id="UP001328107"/>
    </source>
</evidence>
<dbReference type="PANTHER" id="PTHR24250:SF27">
    <property type="entry name" value="ELASTASE 2 LIKE"/>
    <property type="match status" value="1"/>
</dbReference>
<feature type="domain" description="Peptidase S1" evidence="2">
    <location>
        <begin position="1"/>
        <end position="143"/>
    </location>
</feature>
<sequence length="152" mass="16773">MRNNVALIQLDKDLTMDSFTQPVCLPSSDKGIDSNSTGWITGWAQLKRFGSIQKALQQAEIHFHEPEVCSRTWGREIYKSELCAGETGKAPCTSDNGDPLVVQAASGRWFQHGSVALTDEKCKLPGIFSKISQYCNWIAQTTGFAVGCTERK</sequence>
<dbReference type="InterPro" id="IPR009003">
    <property type="entry name" value="Peptidase_S1_PA"/>
</dbReference>